<name>A0AA36HGX2_CYLNA</name>
<comment type="caution">
    <text evidence="1">The sequence shown here is derived from an EMBL/GenBank/DDBJ whole genome shotgun (WGS) entry which is preliminary data.</text>
</comment>
<dbReference type="AlphaFoldDB" id="A0AA36HGX2"/>
<dbReference type="EMBL" id="CATQJL010000326">
    <property type="protein sequence ID" value="CAJ0610561.1"/>
    <property type="molecule type" value="Genomic_DNA"/>
</dbReference>
<protein>
    <submittedName>
        <fullName evidence="1">Uncharacterized protein</fullName>
    </submittedName>
</protein>
<reference evidence="1" key="1">
    <citation type="submission" date="2023-07" db="EMBL/GenBank/DDBJ databases">
        <authorList>
            <consortium name="CYATHOMIX"/>
        </authorList>
    </citation>
    <scope>NUCLEOTIDE SEQUENCE</scope>
    <source>
        <strain evidence="1">N/A</strain>
    </source>
</reference>
<keyword evidence="2" id="KW-1185">Reference proteome</keyword>
<sequence length="81" mass="9086">MKELTRNAYQMALNIGQENKGLMWILTWIDSLLKSTTYEIFVAENFFIFNLVPSTVIVTAVGSFGNNFETPFPARPPVIAG</sequence>
<dbReference type="Proteomes" id="UP001176961">
    <property type="component" value="Unassembled WGS sequence"/>
</dbReference>
<accession>A0AA36HGX2</accession>
<proteinExistence type="predicted"/>
<gene>
    <name evidence="1" type="ORF">CYNAS_LOCUS22544</name>
</gene>
<evidence type="ECO:0000313" key="1">
    <source>
        <dbReference type="EMBL" id="CAJ0610561.1"/>
    </source>
</evidence>
<organism evidence="1 2">
    <name type="scientific">Cylicocyclus nassatus</name>
    <name type="common">Nematode worm</name>
    <dbReference type="NCBI Taxonomy" id="53992"/>
    <lineage>
        <taxon>Eukaryota</taxon>
        <taxon>Metazoa</taxon>
        <taxon>Ecdysozoa</taxon>
        <taxon>Nematoda</taxon>
        <taxon>Chromadorea</taxon>
        <taxon>Rhabditida</taxon>
        <taxon>Rhabditina</taxon>
        <taxon>Rhabditomorpha</taxon>
        <taxon>Strongyloidea</taxon>
        <taxon>Strongylidae</taxon>
        <taxon>Cylicocyclus</taxon>
    </lineage>
</organism>
<evidence type="ECO:0000313" key="2">
    <source>
        <dbReference type="Proteomes" id="UP001176961"/>
    </source>
</evidence>